<accession>A0A914LPY3</accession>
<dbReference type="Proteomes" id="UP000887563">
    <property type="component" value="Unplaced"/>
</dbReference>
<dbReference type="Pfam" id="PF00686">
    <property type="entry name" value="CBM_20"/>
    <property type="match status" value="1"/>
</dbReference>
<dbReference type="Gene3D" id="2.60.40.10">
    <property type="entry name" value="Immunoglobulins"/>
    <property type="match status" value="1"/>
</dbReference>
<keyword evidence="1" id="KW-0175">Coiled coil</keyword>
<evidence type="ECO:0000256" key="2">
    <source>
        <dbReference type="SAM" id="MobiDB-lite"/>
    </source>
</evidence>
<protein>
    <submittedName>
        <fullName evidence="5">CBM20 domain-containing protein</fullName>
    </submittedName>
</protein>
<dbReference type="SUPFAM" id="SSF49452">
    <property type="entry name" value="Starch-binding domain-like"/>
    <property type="match status" value="1"/>
</dbReference>
<dbReference type="PROSITE" id="PS51166">
    <property type="entry name" value="CBM20"/>
    <property type="match status" value="1"/>
</dbReference>
<name>A0A914LPY3_MELIC</name>
<dbReference type="WBParaSite" id="Minc3s00741g16740">
    <property type="protein sequence ID" value="Minc3s00741g16740"/>
    <property type="gene ID" value="Minc3s00741g16740"/>
</dbReference>
<evidence type="ECO:0000259" key="3">
    <source>
        <dbReference type="PROSITE" id="PS51166"/>
    </source>
</evidence>
<keyword evidence="4" id="KW-1185">Reference proteome</keyword>
<sequence>MVITVYFSVSVPFPILDKHFVFVTGSSKKLGHWKADKALKLKKDKDDLWEGITKLCSDPINYTYFIGYYIKSEKSTKKDVAVFQWETLLKPRSLNFTHVLGNKRVKLHDIFGEEGEDIKYNFDQVLPGDSMKLCQIKKNSNMVKKAELKKKEKELKKRKRQITHKNKQIKTLKQRVTELERDKQSDRQTIERMQNANDRLTQRVDFLTNRLLGYEPNIQQQQQPNNDIGAGGNEQNLQLQPFINNNNFGQNIQQQPAGGAFGQGQWAANVGTNIFPQQQPNLTTTMPQPNNAVSVFVTQQFGSQGVGNTVTNVVARQVTQQGVYNMPQQSTSNQTITIRDPFLETFAQYFDFCIVDRPDCEGRTKSKSRRPRSSPILESRSRFDRPLIS</sequence>
<proteinExistence type="predicted"/>
<dbReference type="InterPro" id="IPR013783">
    <property type="entry name" value="Ig-like_fold"/>
</dbReference>
<dbReference type="SMART" id="SM01065">
    <property type="entry name" value="CBM_2"/>
    <property type="match status" value="1"/>
</dbReference>
<dbReference type="InterPro" id="IPR002044">
    <property type="entry name" value="CBM20"/>
</dbReference>
<dbReference type="InterPro" id="IPR013784">
    <property type="entry name" value="Carb-bd-like_fold"/>
</dbReference>
<dbReference type="GO" id="GO:2001070">
    <property type="term" value="F:starch binding"/>
    <property type="evidence" value="ECO:0007669"/>
    <property type="project" value="InterPro"/>
</dbReference>
<evidence type="ECO:0000313" key="5">
    <source>
        <dbReference type="WBParaSite" id="Minc3s00741g16740"/>
    </source>
</evidence>
<dbReference type="AlphaFoldDB" id="A0A914LPY3"/>
<feature type="domain" description="CBM20" evidence="3">
    <location>
        <begin position="1"/>
        <end position="113"/>
    </location>
</feature>
<reference evidence="5" key="1">
    <citation type="submission" date="2022-11" db="UniProtKB">
        <authorList>
            <consortium name="WormBaseParasite"/>
        </authorList>
    </citation>
    <scope>IDENTIFICATION</scope>
</reference>
<organism evidence="4 5">
    <name type="scientific">Meloidogyne incognita</name>
    <name type="common">Southern root-knot nematode worm</name>
    <name type="synonym">Oxyuris incognita</name>
    <dbReference type="NCBI Taxonomy" id="6306"/>
    <lineage>
        <taxon>Eukaryota</taxon>
        <taxon>Metazoa</taxon>
        <taxon>Ecdysozoa</taxon>
        <taxon>Nematoda</taxon>
        <taxon>Chromadorea</taxon>
        <taxon>Rhabditida</taxon>
        <taxon>Tylenchina</taxon>
        <taxon>Tylenchomorpha</taxon>
        <taxon>Tylenchoidea</taxon>
        <taxon>Meloidogynidae</taxon>
        <taxon>Meloidogyninae</taxon>
        <taxon>Meloidogyne</taxon>
        <taxon>Meloidogyne incognita group</taxon>
    </lineage>
</organism>
<feature type="coiled-coil region" evidence="1">
    <location>
        <begin position="136"/>
        <end position="210"/>
    </location>
</feature>
<evidence type="ECO:0000256" key="1">
    <source>
        <dbReference type="SAM" id="Coils"/>
    </source>
</evidence>
<evidence type="ECO:0000313" key="4">
    <source>
        <dbReference type="Proteomes" id="UP000887563"/>
    </source>
</evidence>
<feature type="region of interest" description="Disordered" evidence="2">
    <location>
        <begin position="360"/>
        <end position="389"/>
    </location>
</feature>
<feature type="compositionally biased region" description="Basic and acidic residues" evidence="2">
    <location>
        <begin position="379"/>
        <end position="389"/>
    </location>
</feature>